<keyword evidence="2" id="KW-1185">Reference proteome</keyword>
<evidence type="ECO:0000313" key="2">
    <source>
        <dbReference type="Proteomes" id="UP001431209"/>
    </source>
</evidence>
<dbReference type="Proteomes" id="UP001431209">
    <property type="component" value="Unassembled WGS sequence"/>
</dbReference>
<evidence type="ECO:0000313" key="1">
    <source>
        <dbReference type="EMBL" id="KAL0491237.1"/>
    </source>
</evidence>
<accession>A0AAW2ZN04</accession>
<organism evidence="1 2">
    <name type="scientific">Acrasis kona</name>
    <dbReference type="NCBI Taxonomy" id="1008807"/>
    <lineage>
        <taxon>Eukaryota</taxon>
        <taxon>Discoba</taxon>
        <taxon>Heterolobosea</taxon>
        <taxon>Tetramitia</taxon>
        <taxon>Eutetramitia</taxon>
        <taxon>Acrasidae</taxon>
        <taxon>Acrasis</taxon>
    </lineage>
</organism>
<reference evidence="1 2" key="1">
    <citation type="submission" date="2024-03" db="EMBL/GenBank/DDBJ databases">
        <title>The Acrasis kona genome and developmental transcriptomes reveal deep origins of eukaryotic multicellular pathways.</title>
        <authorList>
            <person name="Sheikh S."/>
            <person name="Fu C.-J."/>
            <person name="Brown M.W."/>
            <person name="Baldauf S.L."/>
        </authorList>
    </citation>
    <scope>NUCLEOTIDE SEQUENCE [LARGE SCALE GENOMIC DNA]</scope>
    <source>
        <strain evidence="1 2">ATCC MYA-3509</strain>
    </source>
</reference>
<protein>
    <submittedName>
        <fullName evidence="1">Uncharacterized protein</fullName>
    </submittedName>
</protein>
<proteinExistence type="predicted"/>
<dbReference type="AlphaFoldDB" id="A0AAW2ZN04"/>
<dbReference type="EMBL" id="JAOPGA020001779">
    <property type="protein sequence ID" value="KAL0491237.1"/>
    <property type="molecule type" value="Genomic_DNA"/>
</dbReference>
<gene>
    <name evidence="1" type="ORF">AKO1_009962</name>
</gene>
<name>A0AAW2ZN04_9EUKA</name>
<sequence>MQVRQYFVEQELLSEKVKEGTGTFLNLVRAMSDPSFDVQQEDKLSPSKWLVFPPQTARIGVFGCLVAIDPQTKPSVLPLCGLDRRKKNINRMLRPYTCQLSIPYE</sequence>
<comment type="caution">
    <text evidence="1">The sequence shown here is derived from an EMBL/GenBank/DDBJ whole genome shotgun (WGS) entry which is preliminary data.</text>
</comment>